<dbReference type="EMBL" id="UYRX01000658">
    <property type="protein sequence ID" value="VDK85048.1"/>
    <property type="molecule type" value="Genomic_DNA"/>
</dbReference>
<evidence type="ECO:0000259" key="1">
    <source>
        <dbReference type="SMART" id="SM00703"/>
    </source>
</evidence>
<accession>A0A3P6UZC0</accession>
<feature type="domain" description="Nose resistant-to-fluoxetine protein N-terminal" evidence="1">
    <location>
        <begin position="63"/>
        <end position="173"/>
    </location>
</feature>
<dbReference type="InterPro" id="IPR052728">
    <property type="entry name" value="O2_lipid_transport_reg"/>
</dbReference>
<dbReference type="Pfam" id="PF20146">
    <property type="entry name" value="NRF"/>
    <property type="match status" value="1"/>
</dbReference>
<dbReference type="PANTHER" id="PTHR11161">
    <property type="entry name" value="O-ACYLTRANSFERASE"/>
    <property type="match status" value="1"/>
</dbReference>
<dbReference type="PANTHER" id="PTHR11161:SF14">
    <property type="entry name" value="NOSE RESISTANT-TO-FLUOXETINE PROTEIN N-TERMINAL DOMAIN-CONTAINING PROTEIN"/>
    <property type="match status" value="1"/>
</dbReference>
<dbReference type="AlphaFoldDB" id="A0A3P6UZC0"/>
<evidence type="ECO:0000313" key="2">
    <source>
        <dbReference type="EMBL" id="VDK85048.1"/>
    </source>
</evidence>
<evidence type="ECO:0000313" key="3">
    <source>
        <dbReference type="Proteomes" id="UP000277928"/>
    </source>
</evidence>
<keyword evidence="3" id="KW-1185">Reference proteome</keyword>
<dbReference type="SMART" id="SM00703">
    <property type="entry name" value="NRF"/>
    <property type="match status" value="1"/>
</dbReference>
<reference evidence="2 3" key="1">
    <citation type="submission" date="2018-08" db="EMBL/GenBank/DDBJ databases">
        <authorList>
            <person name="Laetsch R D."/>
            <person name="Stevens L."/>
            <person name="Kumar S."/>
            <person name="Blaxter L. M."/>
        </authorList>
    </citation>
    <scope>NUCLEOTIDE SEQUENCE [LARGE SCALE GENOMIC DNA]</scope>
</reference>
<dbReference type="InterPro" id="IPR006621">
    <property type="entry name" value="Nose-resist-to-fluoxetine_N"/>
</dbReference>
<protein>
    <recommendedName>
        <fullName evidence="1">Nose resistant-to-fluoxetine protein N-terminal domain-containing protein</fullName>
    </recommendedName>
</protein>
<name>A0A3P6UZC0_LITSI</name>
<organism evidence="2 3">
    <name type="scientific">Litomosoides sigmodontis</name>
    <name type="common">Filarial nematode worm</name>
    <dbReference type="NCBI Taxonomy" id="42156"/>
    <lineage>
        <taxon>Eukaryota</taxon>
        <taxon>Metazoa</taxon>
        <taxon>Ecdysozoa</taxon>
        <taxon>Nematoda</taxon>
        <taxon>Chromadorea</taxon>
        <taxon>Rhabditida</taxon>
        <taxon>Spirurina</taxon>
        <taxon>Spiruromorpha</taxon>
        <taxon>Filarioidea</taxon>
        <taxon>Onchocercidae</taxon>
        <taxon>Litomosoides</taxon>
    </lineage>
</organism>
<sequence length="175" mass="20110">MDYLWPTILNDINLPETVVEMCEITQRLPFTSNCRNGLAKIFCSLATFLDANWKECKLESVDYEQCVNCSRNKTNITRQTSWVVTWLDSLGKMPPAVSEGNYYWLGDYEQCSMLRQTGAFDGRYCRILLEIPDAKTHRHCPQLDTITIHFGLCAPSMCTTEEITQLSESQLTIFD</sequence>
<proteinExistence type="predicted"/>
<dbReference type="OrthoDB" id="207378at2759"/>
<gene>
    <name evidence="2" type="ORF">NLS_LOCUS6937</name>
</gene>
<dbReference type="Proteomes" id="UP000277928">
    <property type="component" value="Unassembled WGS sequence"/>
</dbReference>